<dbReference type="EMBL" id="JAGIOB010000001">
    <property type="protein sequence ID" value="MBP2418029.1"/>
    <property type="molecule type" value="Genomic_DNA"/>
</dbReference>
<protein>
    <submittedName>
        <fullName evidence="6">Large conductance mechanosensitive channel</fullName>
    </submittedName>
</protein>
<dbReference type="SUPFAM" id="SSF81330">
    <property type="entry name" value="Gated mechanosensitive channel"/>
    <property type="match status" value="1"/>
</dbReference>
<sequence>MLQGFKDFILRGNLIELAVAFVMGTVFAAVVDAFTKIVLDLLGLVIQVKGLSEIAVNGVNVGNFITALITFLLTAAVLYFAVVVPYNRFSQIRKAAEPEKAASSEDLLAEIRDLLRAQNRS</sequence>
<evidence type="ECO:0000256" key="2">
    <source>
        <dbReference type="ARBA" id="ARBA00022692"/>
    </source>
</evidence>
<keyword evidence="3 5" id="KW-1133">Transmembrane helix</keyword>
<evidence type="ECO:0000256" key="4">
    <source>
        <dbReference type="ARBA" id="ARBA00023136"/>
    </source>
</evidence>
<comment type="caution">
    <text evidence="6">The sequence shown here is derived from an EMBL/GenBank/DDBJ whole genome shotgun (WGS) entry which is preliminary data.</text>
</comment>
<dbReference type="InterPro" id="IPR036019">
    <property type="entry name" value="MscL_channel"/>
</dbReference>
<gene>
    <name evidence="6" type="ORF">JOF54_002951</name>
</gene>
<evidence type="ECO:0000313" key="7">
    <source>
        <dbReference type="Proteomes" id="UP000758168"/>
    </source>
</evidence>
<comment type="subcellular location">
    <subcellularLocation>
        <location evidence="1">Membrane</location>
        <topology evidence="1">Multi-pass membrane protein</topology>
    </subcellularLocation>
</comment>
<evidence type="ECO:0000256" key="1">
    <source>
        <dbReference type="ARBA" id="ARBA00004141"/>
    </source>
</evidence>
<dbReference type="RefSeq" id="WP_210057225.1">
    <property type="nucleotide sequence ID" value="NZ_BAAAMH010000010.1"/>
</dbReference>
<dbReference type="PANTHER" id="PTHR30266:SF2">
    <property type="entry name" value="LARGE-CONDUCTANCE MECHANOSENSITIVE CHANNEL"/>
    <property type="match status" value="1"/>
</dbReference>
<organism evidence="6 7">
    <name type="scientific">Microlunatus capsulatus</name>
    <dbReference type="NCBI Taxonomy" id="99117"/>
    <lineage>
        <taxon>Bacteria</taxon>
        <taxon>Bacillati</taxon>
        <taxon>Actinomycetota</taxon>
        <taxon>Actinomycetes</taxon>
        <taxon>Propionibacteriales</taxon>
        <taxon>Propionibacteriaceae</taxon>
        <taxon>Microlunatus</taxon>
    </lineage>
</organism>
<dbReference type="Gene3D" id="1.10.1200.120">
    <property type="entry name" value="Large-conductance mechanosensitive channel, MscL, domain 1"/>
    <property type="match status" value="1"/>
</dbReference>
<evidence type="ECO:0000256" key="5">
    <source>
        <dbReference type="SAM" id="Phobius"/>
    </source>
</evidence>
<evidence type="ECO:0000313" key="6">
    <source>
        <dbReference type="EMBL" id="MBP2418029.1"/>
    </source>
</evidence>
<evidence type="ECO:0000256" key="3">
    <source>
        <dbReference type="ARBA" id="ARBA00022989"/>
    </source>
</evidence>
<name>A0ABS4ZAF2_9ACTN</name>
<keyword evidence="7" id="KW-1185">Reference proteome</keyword>
<proteinExistence type="predicted"/>
<feature type="transmembrane region" description="Helical" evidence="5">
    <location>
        <begin position="64"/>
        <end position="84"/>
    </location>
</feature>
<dbReference type="Proteomes" id="UP000758168">
    <property type="component" value="Unassembled WGS sequence"/>
</dbReference>
<dbReference type="Pfam" id="PF01741">
    <property type="entry name" value="MscL"/>
    <property type="match status" value="1"/>
</dbReference>
<feature type="transmembrane region" description="Helical" evidence="5">
    <location>
        <begin position="12"/>
        <end position="31"/>
    </location>
</feature>
<keyword evidence="4 5" id="KW-0472">Membrane</keyword>
<dbReference type="InterPro" id="IPR037673">
    <property type="entry name" value="MSC/AndL"/>
</dbReference>
<reference evidence="6 7" key="1">
    <citation type="submission" date="2021-03" db="EMBL/GenBank/DDBJ databases">
        <title>Sequencing the genomes of 1000 actinobacteria strains.</title>
        <authorList>
            <person name="Klenk H.-P."/>
        </authorList>
    </citation>
    <scope>NUCLEOTIDE SEQUENCE [LARGE SCALE GENOMIC DNA]</scope>
    <source>
        <strain evidence="6 7">DSM 12936</strain>
    </source>
</reference>
<keyword evidence="2 5" id="KW-0812">Transmembrane</keyword>
<accession>A0ABS4ZAF2</accession>
<dbReference type="PANTHER" id="PTHR30266">
    <property type="entry name" value="MECHANOSENSITIVE CHANNEL MSCL"/>
    <property type="match status" value="1"/>
</dbReference>